<evidence type="ECO:0000259" key="2">
    <source>
        <dbReference type="PROSITE" id="PS51782"/>
    </source>
</evidence>
<feature type="region of interest" description="Disordered" evidence="1">
    <location>
        <begin position="143"/>
        <end position="229"/>
    </location>
</feature>
<name>A0A1W6L8J0_9BURK</name>
<feature type="compositionally biased region" description="Low complexity" evidence="1">
    <location>
        <begin position="143"/>
        <end position="171"/>
    </location>
</feature>
<dbReference type="PROSITE" id="PS51782">
    <property type="entry name" value="LYSM"/>
    <property type="match status" value="1"/>
</dbReference>
<dbReference type="InterPro" id="IPR020012">
    <property type="entry name" value="LysM_FimV"/>
</dbReference>
<sequence>MGDALKINSLFAGRFALTGVALATMLLASVDAMALGLGRLNVQSGLGETLRAEIDVTSLTADEASNLQVKVASPEAYRAAGVDYNGVLTGTRVTLERRADGRPYLRVNSDRSVQEPFVDVILEISWSTGRLVREYTMLFDPPTSRAAATPAPAPSTSPAITPARPDTAAAPRAERRPATPRAPAAEASEPRRAAPSPTSSPAPAPRAPSVDSASGDEYTVRPGDTLSRIANRTQRQGVSLDQMLVSLFQANPDAFAGNNMNRLKSGAVLAVPSADAVRAVTPAEARSLIQAQSADFGAYRQRLAGGVRETKVDGSSRQASGQVKAEVDDRKQAAAPAPDKLVLSKGASAKASAPESRLSKEREQKEAAARVAELAKNVEDLKKLSGAQQGGKAGAPAAAASKPGVAVQTPTATPTVPTPAPKPAAAPAPAPTPAPAPVPAPAPAPVPAPAPEPAPAPASAAVVAPEPASVPVAAAASEPEAVASAPVAAPPASAAAPRRPVPAPAPVEEPSIFEDNPLVLALGALLVILLAGYGIYTVRNRKKKDSGETSFLESRLQPDSFFGASGGQRIDTRDASGASSSMSYSLSQLDAIGDVDPVAEADVYLAYGRDLQAEEILKEAMRASPERLAIRTKLLEVYAKRRDTKGFELLATQLYGLTGGQGEDWAKAQELGLQIEPENPLYQPGGVPAQVEGDGRPSAELLGASTMPQSVLPSPSEFGASTGSSSGFDSTGSGVDLDLDLGFDDSPQAAEPPPARLTEQTQPFPAASQDDLGGMRFDLDEPTLPATPAQPVAKPPVSNSGSMEFDLSSISLDLGSPNDELTQPATPVKGAPPAADFADIDLGEAAGEDGDPIARKLELAEEFRQIGDMEGARDLLQEVVAKATGSVKLRAQAMLDELG</sequence>
<dbReference type="Gene3D" id="3.10.350.10">
    <property type="entry name" value="LysM domain"/>
    <property type="match status" value="1"/>
</dbReference>
<feature type="region of interest" description="Disordered" evidence="1">
    <location>
        <begin position="386"/>
        <end position="458"/>
    </location>
</feature>
<protein>
    <recommendedName>
        <fullName evidence="2">LysM domain-containing protein</fullName>
    </recommendedName>
</protein>
<dbReference type="Proteomes" id="UP000193427">
    <property type="component" value="Chromosome"/>
</dbReference>
<dbReference type="Pfam" id="PF01476">
    <property type="entry name" value="LysM"/>
    <property type="match status" value="1"/>
</dbReference>
<feature type="compositionally biased region" description="Basic and acidic residues" evidence="1">
    <location>
        <begin position="357"/>
        <end position="368"/>
    </location>
</feature>
<feature type="region of interest" description="Disordered" evidence="1">
    <location>
        <begin position="678"/>
        <end position="835"/>
    </location>
</feature>
<feature type="compositionally biased region" description="Low complexity" evidence="1">
    <location>
        <begin position="714"/>
        <end position="736"/>
    </location>
</feature>
<evidence type="ECO:0000313" key="4">
    <source>
        <dbReference type="Proteomes" id="UP000193427"/>
    </source>
</evidence>
<evidence type="ECO:0000256" key="1">
    <source>
        <dbReference type="SAM" id="MobiDB-lite"/>
    </source>
</evidence>
<feature type="compositionally biased region" description="Low complexity" evidence="1">
    <location>
        <begin position="394"/>
        <end position="415"/>
    </location>
</feature>
<dbReference type="PANTHER" id="PTHR48148">
    <property type="entry name" value="KERATINOCYTE PROLINE-RICH PROTEIN"/>
    <property type="match status" value="1"/>
</dbReference>
<dbReference type="KEGG" id="rgu:A4W93_11650"/>
<dbReference type="CDD" id="cd00118">
    <property type="entry name" value="LysM"/>
    <property type="match status" value="1"/>
</dbReference>
<accession>A0A1W6L8J0</accession>
<feature type="domain" description="LysM" evidence="2">
    <location>
        <begin position="216"/>
        <end position="271"/>
    </location>
</feature>
<dbReference type="SMART" id="SM00257">
    <property type="entry name" value="LysM"/>
    <property type="match status" value="1"/>
</dbReference>
<evidence type="ECO:0000313" key="3">
    <source>
        <dbReference type="EMBL" id="ARN20497.1"/>
    </source>
</evidence>
<feature type="region of interest" description="Disordered" evidence="1">
    <location>
        <begin position="309"/>
        <end position="371"/>
    </location>
</feature>
<gene>
    <name evidence="3" type="ORF">A4W93_11650</name>
</gene>
<dbReference type="InterPro" id="IPR057840">
    <property type="entry name" value="FimV_N"/>
</dbReference>
<dbReference type="NCBIfam" id="TIGR03504">
    <property type="entry name" value="FimV_Cterm"/>
    <property type="match status" value="1"/>
</dbReference>
<keyword evidence="4" id="KW-1185">Reference proteome</keyword>
<dbReference type="EMBL" id="CP015118">
    <property type="protein sequence ID" value="ARN20497.1"/>
    <property type="molecule type" value="Genomic_DNA"/>
</dbReference>
<dbReference type="InterPro" id="IPR020011">
    <property type="entry name" value="FimV_C"/>
</dbReference>
<organism evidence="3 4">
    <name type="scientific">Piscinibacter gummiphilus</name>
    <dbReference type="NCBI Taxonomy" id="946333"/>
    <lineage>
        <taxon>Bacteria</taxon>
        <taxon>Pseudomonadati</taxon>
        <taxon>Pseudomonadota</taxon>
        <taxon>Betaproteobacteria</taxon>
        <taxon>Burkholderiales</taxon>
        <taxon>Sphaerotilaceae</taxon>
        <taxon>Piscinibacter</taxon>
    </lineage>
</organism>
<dbReference type="InterPro" id="IPR018392">
    <property type="entry name" value="LysM"/>
</dbReference>
<dbReference type="STRING" id="946333.A4W93_11650"/>
<dbReference type="PANTHER" id="PTHR48148:SF3">
    <property type="entry name" value="KERATINOCYTE PROLINE-RICH PROTEIN"/>
    <property type="match status" value="1"/>
</dbReference>
<dbReference type="AlphaFoldDB" id="A0A1W6L8J0"/>
<dbReference type="Pfam" id="PF25800">
    <property type="entry name" value="FimV_N"/>
    <property type="match status" value="1"/>
</dbReference>
<feature type="compositionally biased region" description="Low complexity" evidence="1">
    <location>
        <begin position="179"/>
        <end position="197"/>
    </location>
</feature>
<dbReference type="InterPro" id="IPR036779">
    <property type="entry name" value="LysM_dom_sf"/>
</dbReference>
<reference evidence="3 4" key="1">
    <citation type="submission" date="2016-04" db="EMBL/GenBank/DDBJ databases">
        <title>Complete genome sequence of natural rubber-degrading, novel Gram-negative bacterium, Rhizobacter gummiphilus strain NS21.</title>
        <authorList>
            <person name="Tabata M."/>
            <person name="Kasai D."/>
            <person name="Fukuda M."/>
        </authorList>
    </citation>
    <scope>NUCLEOTIDE SEQUENCE [LARGE SCALE GENOMIC DNA]</scope>
    <source>
        <strain evidence="3 4">NS21</strain>
    </source>
</reference>
<dbReference type="Gene3D" id="1.20.58.2200">
    <property type="match status" value="1"/>
</dbReference>
<proteinExistence type="predicted"/>
<dbReference type="InterPro" id="IPR038440">
    <property type="entry name" value="FimV_C_sf"/>
</dbReference>
<dbReference type="NCBIfam" id="TIGR03505">
    <property type="entry name" value="FimV_core"/>
    <property type="match status" value="1"/>
</dbReference>
<feature type="compositionally biased region" description="Pro residues" evidence="1">
    <location>
        <begin position="416"/>
        <end position="456"/>
    </location>
</feature>